<dbReference type="PATRIC" id="fig|1291734.4.peg.1239"/>
<feature type="domain" description="RNase H type-1" evidence="1">
    <location>
        <begin position="1"/>
        <end position="107"/>
    </location>
</feature>
<proteinExistence type="predicted"/>
<dbReference type="InterPro" id="IPR036397">
    <property type="entry name" value="RNaseH_sf"/>
</dbReference>
<gene>
    <name evidence="2" type="ORF">FD02_GL001208</name>
</gene>
<organism evidence="2 3">
    <name type="scientific">Lacticaseibacillus nasuensis JCM 17158</name>
    <dbReference type="NCBI Taxonomy" id="1291734"/>
    <lineage>
        <taxon>Bacteria</taxon>
        <taxon>Bacillati</taxon>
        <taxon>Bacillota</taxon>
        <taxon>Bacilli</taxon>
        <taxon>Lactobacillales</taxon>
        <taxon>Lactobacillaceae</taxon>
        <taxon>Lacticaseibacillus</taxon>
    </lineage>
</organism>
<protein>
    <recommendedName>
        <fullName evidence="1">RNase H type-1 domain-containing protein</fullName>
    </recommendedName>
</protein>
<dbReference type="InterPro" id="IPR012337">
    <property type="entry name" value="RNaseH-like_sf"/>
</dbReference>
<keyword evidence="3" id="KW-1185">Reference proteome</keyword>
<dbReference type="CDD" id="cd09279">
    <property type="entry name" value="RNase_HI_like"/>
    <property type="match status" value="1"/>
</dbReference>
<dbReference type="Proteomes" id="UP000051804">
    <property type="component" value="Unassembled WGS sequence"/>
</dbReference>
<evidence type="ECO:0000313" key="3">
    <source>
        <dbReference type="Proteomes" id="UP000051804"/>
    </source>
</evidence>
<comment type="caution">
    <text evidence="2">The sequence shown here is derived from an EMBL/GenBank/DDBJ whole genome shotgun (WGS) entry which is preliminary data.</text>
</comment>
<evidence type="ECO:0000259" key="1">
    <source>
        <dbReference type="PROSITE" id="PS50879"/>
    </source>
</evidence>
<sequence length="107" mass="11792">MISATGVHDQTHQALPPMTNHEAEFEAAIAGLLRVQALGLSGSVALYTDSKLVISALDKRYAKHYADYVTKLLAVADQFSSLFWQWVPDHQNHGAHDLALQGLHEDK</sequence>
<dbReference type="EMBL" id="AZDJ01000013">
    <property type="protein sequence ID" value="KRK73350.1"/>
    <property type="molecule type" value="Genomic_DNA"/>
</dbReference>
<dbReference type="SUPFAM" id="SSF53098">
    <property type="entry name" value="Ribonuclease H-like"/>
    <property type="match status" value="1"/>
</dbReference>
<dbReference type="InterPro" id="IPR002156">
    <property type="entry name" value="RNaseH_domain"/>
</dbReference>
<name>A0A0R1JPH1_9LACO</name>
<accession>A0A0R1JPH1</accession>
<dbReference type="AlphaFoldDB" id="A0A0R1JPH1"/>
<reference evidence="2 3" key="1">
    <citation type="journal article" date="2015" name="Genome Announc.">
        <title>Expanding the biotechnology potential of lactobacilli through comparative genomics of 213 strains and associated genera.</title>
        <authorList>
            <person name="Sun Z."/>
            <person name="Harris H.M."/>
            <person name="McCann A."/>
            <person name="Guo C."/>
            <person name="Argimon S."/>
            <person name="Zhang W."/>
            <person name="Yang X."/>
            <person name="Jeffery I.B."/>
            <person name="Cooney J.C."/>
            <person name="Kagawa T.F."/>
            <person name="Liu W."/>
            <person name="Song Y."/>
            <person name="Salvetti E."/>
            <person name="Wrobel A."/>
            <person name="Rasinkangas P."/>
            <person name="Parkhill J."/>
            <person name="Rea M.C."/>
            <person name="O'Sullivan O."/>
            <person name="Ritari J."/>
            <person name="Douillard F.P."/>
            <person name="Paul Ross R."/>
            <person name="Yang R."/>
            <person name="Briner A.E."/>
            <person name="Felis G.E."/>
            <person name="de Vos W.M."/>
            <person name="Barrangou R."/>
            <person name="Klaenhammer T.R."/>
            <person name="Caufield P.W."/>
            <person name="Cui Y."/>
            <person name="Zhang H."/>
            <person name="O'Toole P.W."/>
        </authorList>
    </citation>
    <scope>NUCLEOTIDE SEQUENCE [LARGE SCALE GENOMIC DNA]</scope>
    <source>
        <strain evidence="2 3">JCM 17158</strain>
    </source>
</reference>
<evidence type="ECO:0000313" key="2">
    <source>
        <dbReference type="EMBL" id="KRK73350.1"/>
    </source>
</evidence>
<dbReference type="GO" id="GO:0003676">
    <property type="term" value="F:nucleic acid binding"/>
    <property type="evidence" value="ECO:0007669"/>
    <property type="project" value="InterPro"/>
</dbReference>
<dbReference type="Pfam" id="PF13456">
    <property type="entry name" value="RVT_3"/>
    <property type="match status" value="1"/>
</dbReference>
<dbReference type="PROSITE" id="PS50879">
    <property type="entry name" value="RNASE_H_1"/>
    <property type="match status" value="1"/>
</dbReference>
<dbReference type="GO" id="GO:0004523">
    <property type="term" value="F:RNA-DNA hybrid ribonuclease activity"/>
    <property type="evidence" value="ECO:0007669"/>
    <property type="project" value="InterPro"/>
</dbReference>
<dbReference type="Gene3D" id="3.30.420.10">
    <property type="entry name" value="Ribonuclease H-like superfamily/Ribonuclease H"/>
    <property type="match status" value="1"/>
</dbReference>
<dbReference type="STRING" id="1291734.FD02_GL001208"/>